<keyword evidence="3" id="KW-1185">Reference proteome</keyword>
<dbReference type="EMBL" id="UGOD01000001">
    <property type="protein sequence ID" value="STX52741.1"/>
    <property type="molecule type" value="Genomic_DNA"/>
</dbReference>
<protein>
    <submittedName>
        <fullName evidence="2">Coiled-coil protein</fullName>
    </submittedName>
</protein>
<dbReference type="OrthoDB" id="5649075at2"/>
<evidence type="ECO:0000313" key="3">
    <source>
        <dbReference type="Proteomes" id="UP000254794"/>
    </source>
</evidence>
<evidence type="ECO:0000313" key="2">
    <source>
        <dbReference type="EMBL" id="STX52741.1"/>
    </source>
</evidence>
<name>A0A378JPV4_9GAMM</name>
<reference evidence="2 3" key="1">
    <citation type="submission" date="2018-06" db="EMBL/GenBank/DDBJ databases">
        <authorList>
            <consortium name="Pathogen Informatics"/>
            <person name="Doyle S."/>
        </authorList>
    </citation>
    <scope>NUCLEOTIDE SEQUENCE [LARGE SCALE GENOMIC DNA]</scope>
    <source>
        <strain evidence="2 3">NCTC13316</strain>
    </source>
</reference>
<dbReference type="AlphaFoldDB" id="A0A378JPV4"/>
<accession>A0A378JPV4</accession>
<gene>
    <name evidence="2" type="ORF">NCTC13316_02864</name>
</gene>
<proteinExistence type="predicted"/>
<organism evidence="2 3">
    <name type="scientific">Legionella busanensis</name>
    <dbReference type="NCBI Taxonomy" id="190655"/>
    <lineage>
        <taxon>Bacteria</taxon>
        <taxon>Pseudomonadati</taxon>
        <taxon>Pseudomonadota</taxon>
        <taxon>Gammaproteobacteria</taxon>
        <taxon>Legionellales</taxon>
        <taxon>Legionellaceae</taxon>
        <taxon>Legionella</taxon>
    </lineage>
</organism>
<feature type="coiled-coil region" evidence="1">
    <location>
        <begin position="115"/>
        <end position="167"/>
    </location>
</feature>
<evidence type="ECO:0000256" key="1">
    <source>
        <dbReference type="SAM" id="Coils"/>
    </source>
</evidence>
<dbReference type="Proteomes" id="UP000254794">
    <property type="component" value="Unassembled WGS sequence"/>
</dbReference>
<sequence length="173" mass="19911">MMSIDSLLTSLLKRLPELEWQLSKFGPVFSFKLFPSGLFRCYPKDDIQAYSKEIKDDIQILSQQETSQASHYLAQRINQKINVLVNFCQQQANQKLPQANVDFSVNKLTTRQQWLQNLEAQIILLRNQKEALVNRLSQTQSLGDEVILKLNAELGQLQKQLTLAEEAYTKALN</sequence>
<keyword evidence="1" id="KW-0175">Coiled coil</keyword>
<dbReference type="RefSeq" id="WP_115332268.1">
    <property type="nucleotide sequence ID" value="NZ_CAAAHP010000003.1"/>
</dbReference>